<reference evidence="2" key="1">
    <citation type="journal article" date="2021" name="Proc. Natl. Acad. Sci. U.S.A.">
        <title>Three genomes in the algal genus Volvox reveal the fate of a haploid sex-determining region after a transition to homothallism.</title>
        <authorList>
            <person name="Yamamoto K."/>
            <person name="Hamaji T."/>
            <person name="Kawai-Toyooka H."/>
            <person name="Matsuzaki R."/>
            <person name="Takahashi F."/>
            <person name="Nishimura Y."/>
            <person name="Kawachi M."/>
            <person name="Noguchi H."/>
            <person name="Minakuchi Y."/>
            <person name="Umen J.G."/>
            <person name="Toyoda A."/>
            <person name="Nozaki H."/>
        </authorList>
    </citation>
    <scope>NUCLEOTIDE SEQUENCE</scope>
    <source>
        <strain evidence="2">NIES-3785</strain>
    </source>
</reference>
<dbReference type="InterPro" id="IPR028938">
    <property type="entry name" value="Rsf1-like"/>
</dbReference>
<name>A0A8J4GCN8_9CHLO</name>
<accession>A0A8J4GCN8</accession>
<organism evidence="2 3">
    <name type="scientific">Volvox reticuliferus</name>
    <dbReference type="NCBI Taxonomy" id="1737510"/>
    <lineage>
        <taxon>Eukaryota</taxon>
        <taxon>Viridiplantae</taxon>
        <taxon>Chlorophyta</taxon>
        <taxon>core chlorophytes</taxon>
        <taxon>Chlorophyceae</taxon>
        <taxon>CS clade</taxon>
        <taxon>Chlamydomonadales</taxon>
        <taxon>Volvocaceae</taxon>
        <taxon>Volvox</taxon>
    </lineage>
</organism>
<dbReference type="PANTHER" id="PTHR14296">
    <property type="entry name" value="REMODELING AND SPACING FACTOR 1"/>
    <property type="match status" value="1"/>
</dbReference>
<feature type="region of interest" description="Disordered" evidence="1">
    <location>
        <begin position="28"/>
        <end position="54"/>
    </location>
</feature>
<dbReference type="GO" id="GO:0006355">
    <property type="term" value="P:regulation of DNA-templated transcription"/>
    <property type="evidence" value="ECO:0007669"/>
    <property type="project" value="InterPro"/>
</dbReference>
<dbReference type="Proteomes" id="UP000722791">
    <property type="component" value="Unassembled WGS sequence"/>
</dbReference>
<protein>
    <submittedName>
        <fullName evidence="2">Uncharacterized protein</fullName>
    </submittedName>
</protein>
<feature type="compositionally biased region" description="Acidic residues" evidence="1">
    <location>
        <begin position="28"/>
        <end position="49"/>
    </location>
</feature>
<comment type="caution">
    <text evidence="2">The sequence shown here is derived from an EMBL/GenBank/DDBJ whole genome shotgun (WGS) entry which is preliminary data.</text>
</comment>
<feature type="region of interest" description="Disordered" evidence="1">
    <location>
        <begin position="174"/>
        <end position="204"/>
    </location>
</feature>
<proteinExistence type="predicted"/>
<sequence>MSSLEAKVGPQVMAWLAEDLQRLAVQEEVELQEGPSEEPQEPDGDEDLAADAPELAMGWRLNDRFMDTFAAVLRERAAAAAEQGIVDDSPEVDTVDALLAMANRYRAHGFDGEEEDLEPEGEEEVDEDLEAVQQEARAALQRLEEEMGDPGEAAAREAAEQALEEVLAVQTERYEEAEALAEETPRVLADDPDTAGPLRQRPIGEDARGRRYYFLSGNGFEDSFLFRETPPRAAGKGGWEASAAAEADAAAAEWCTECTTRDEVQELSRRMGTSRNRNERALHTALEEVSWAKLPRRA</sequence>
<gene>
    <name evidence="2" type="ORF">Vretimale_9120</name>
</gene>
<evidence type="ECO:0000256" key="1">
    <source>
        <dbReference type="SAM" id="MobiDB-lite"/>
    </source>
</evidence>
<dbReference type="AlphaFoldDB" id="A0A8J4GCN8"/>
<evidence type="ECO:0000313" key="2">
    <source>
        <dbReference type="EMBL" id="GIM04564.1"/>
    </source>
</evidence>
<evidence type="ECO:0000313" key="3">
    <source>
        <dbReference type="Proteomes" id="UP000722791"/>
    </source>
</evidence>
<dbReference type="GO" id="GO:0031213">
    <property type="term" value="C:RSF complex"/>
    <property type="evidence" value="ECO:0007669"/>
    <property type="project" value="InterPro"/>
</dbReference>
<dbReference type="PANTHER" id="PTHR14296:SF3">
    <property type="entry name" value="DIKAR, ISOFORM F"/>
    <property type="match status" value="1"/>
</dbReference>
<dbReference type="EMBL" id="BNCQ01000016">
    <property type="protein sequence ID" value="GIM04564.1"/>
    <property type="molecule type" value="Genomic_DNA"/>
</dbReference>